<name>A0A426XZJ2_ENSVE</name>
<evidence type="ECO:0000313" key="3">
    <source>
        <dbReference type="Proteomes" id="UP000287651"/>
    </source>
</evidence>
<comment type="caution">
    <text evidence="2">The sequence shown here is derived from an EMBL/GenBank/DDBJ whole genome shotgun (WGS) entry which is preliminary data.</text>
</comment>
<feature type="compositionally biased region" description="Low complexity" evidence="1">
    <location>
        <begin position="245"/>
        <end position="255"/>
    </location>
</feature>
<dbReference type="EMBL" id="AMZH03016182">
    <property type="protein sequence ID" value="RRT44882.1"/>
    <property type="molecule type" value="Genomic_DNA"/>
</dbReference>
<accession>A0A426XZJ2</accession>
<reference evidence="2 3" key="1">
    <citation type="journal article" date="2014" name="Agronomy (Basel)">
        <title>A Draft Genome Sequence for Ensete ventricosum, the Drought-Tolerant Tree Against Hunger.</title>
        <authorList>
            <person name="Harrison J."/>
            <person name="Moore K.A."/>
            <person name="Paszkiewicz K."/>
            <person name="Jones T."/>
            <person name="Grant M."/>
            <person name="Ambacheew D."/>
            <person name="Muzemil S."/>
            <person name="Studholme D.J."/>
        </authorList>
    </citation>
    <scope>NUCLEOTIDE SEQUENCE [LARGE SCALE GENOMIC DNA]</scope>
</reference>
<evidence type="ECO:0000256" key="1">
    <source>
        <dbReference type="SAM" id="MobiDB-lite"/>
    </source>
</evidence>
<sequence length="255" mass="27413">MSVSTRTSRPPNKLLGLRGSLISPLPGNWAPRRSPRVATRGCLMTRGFLPILLALDHQPSLPKSFLDSLIKTPTPSLPEPDTLSFDLADSLKVQLRQVNRRLDDVQKDFCFDFHCACVTPTEVSNSGIIAKVFVRKISFKLHVMRLNRSRCSYCVFVGGAVSPQGRPASLAGVAVTRGHTRLQRGARKGSRLQSTRKGLPPAASLVANRGGGIGRSGGRPLAGWLPTGKGSHRLRRGSNDDDGSADGAIGVRASF</sequence>
<dbReference type="Proteomes" id="UP000287651">
    <property type="component" value="Unassembled WGS sequence"/>
</dbReference>
<organism evidence="2 3">
    <name type="scientific">Ensete ventricosum</name>
    <name type="common">Abyssinian banana</name>
    <name type="synonym">Musa ensete</name>
    <dbReference type="NCBI Taxonomy" id="4639"/>
    <lineage>
        <taxon>Eukaryota</taxon>
        <taxon>Viridiplantae</taxon>
        <taxon>Streptophyta</taxon>
        <taxon>Embryophyta</taxon>
        <taxon>Tracheophyta</taxon>
        <taxon>Spermatophyta</taxon>
        <taxon>Magnoliopsida</taxon>
        <taxon>Liliopsida</taxon>
        <taxon>Zingiberales</taxon>
        <taxon>Musaceae</taxon>
        <taxon>Ensete</taxon>
    </lineage>
</organism>
<feature type="region of interest" description="Disordered" evidence="1">
    <location>
        <begin position="183"/>
        <end position="255"/>
    </location>
</feature>
<gene>
    <name evidence="2" type="ORF">B296_00050303</name>
</gene>
<protein>
    <submittedName>
        <fullName evidence="2">Uncharacterized protein</fullName>
    </submittedName>
</protein>
<proteinExistence type="predicted"/>
<evidence type="ECO:0000313" key="2">
    <source>
        <dbReference type="EMBL" id="RRT44882.1"/>
    </source>
</evidence>
<dbReference type="AlphaFoldDB" id="A0A426XZJ2"/>